<gene>
    <name evidence="2" type="ORF">FHP24_22030</name>
</gene>
<sequence length="87" mass="9537">MHAAPPSALPGCRGRATGLDPLFEPPTRGEIGTTHRPISRHPFRHLDGHRFKDSSHPHTPRTLCSVSMRCGSSLTGKSATIFPWSIR</sequence>
<keyword evidence="3" id="KW-1185">Reference proteome</keyword>
<evidence type="ECO:0000313" key="3">
    <source>
        <dbReference type="Proteomes" id="UP000311605"/>
    </source>
</evidence>
<organism evidence="2 3">
    <name type="scientific">Aliirhizobium smilacinae</name>
    <dbReference type="NCBI Taxonomy" id="1395944"/>
    <lineage>
        <taxon>Bacteria</taxon>
        <taxon>Pseudomonadati</taxon>
        <taxon>Pseudomonadota</taxon>
        <taxon>Alphaproteobacteria</taxon>
        <taxon>Hyphomicrobiales</taxon>
        <taxon>Rhizobiaceae</taxon>
        <taxon>Aliirhizobium</taxon>
    </lineage>
</organism>
<reference evidence="2 3" key="1">
    <citation type="submission" date="2019-06" db="EMBL/GenBank/DDBJ databases">
        <title>The draft genome of Rhizobium smilacinae PTYR-5.</title>
        <authorList>
            <person name="Liu L."/>
            <person name="Li L."/>
            <person name="Zhang X."/>
        </authorList>
    </citation>
    <scope>NUCLEOTIDE SEQUENCE [LARGE SCALE GENOMIC DNA]</scope>
    <source>
        <strain evidence="2 3">PTYR-5</strain>
    </source>
</reference>
<proteinExistence type="predicted"/>
<evidence type="ECO:0000256" key="1">
    <source>
        <dbReference type="SAM" id="MobiDB-lite"/>
    </source>
</evidence>
<protein>
    <submittedName>
        <fullName evidence="2">Uncharacterized protein</fullName>
    </submittedName>
</protein>
<dbReference type="AlphaFoldDB" id="A0A5C4XD30"/>
<dbReference type="EMBL" id="VDMN01000006">
    <property type="protein sequence ID" value="TNM61232.1"/>
    <property type="molecule type" value="Genomic_DNA"/>
</dbReference>
<evidence type="ECO:0000313" key="2">
    <source>
        <dbReference type="EMBL" id="TNM61232.1"/>
    </source>
</evidence>
<dbReference type="Proteomes" id="UP000311605">
    <property type="component" value="Unassembled WGS sequence"/>
</dbReference>
<accession>A0A5C4XD30</accession>
<feature type="compositionally biased region" description="Basic and acidic residues" evidence="1">
    <location>
        <begin position="44"/>
        <end position="56"/>
    </location>
</feature>
<comment type="caution">
    <text evidence="2">The sequence shown here is derived from an EMBL/GenBank/DDBJ whole genome shotgun (WGS) entry which is preliminary data.</text>
</comment>
<name>A0A5C4XD30_9HYPH</name>
<feature type="region of interest" description="Disordered" evidence="1">
    <location>
        <begin position="1"/>
        <end position="59"/>
    </location>
</feature>